<evidence type="ECO:0000313" key="3">
    <source>
        <dbReference type="Proteomes" id="UP000451233"/>
    </source>
</evidence>
<feature type="transmembrane region" description="Helical" evidence="1">
    <location>
        <begin position="52"/>
        <end position="73"/>
    </location>
</feature>
<gene>
    <name evidence="2" type="ORF">GS398_14425</name>
</gene>
<feature type="transmembrane region" description="Helical" evidence="1">
    <location>
        <begin position="136"/>
        <end position="155"/>
    </location>
</feature>
<keyword evidence="1" id="KW-0812">Transmembrane</keyword>
<feature type="transmembrane region" description="Helical" evidence="1">
    <location>
        <begin position="6"/>
        <end position="25"/>
    </location>
</feature>
<keyword evidence="1" id="KW-0472">Membrane</keyword>
<dbReference type="Proteomes" id="UP000451233">
    <property type="component" value="Unassembled WGS sequence"/>
</dbReference>
<name>A0A7K1XZV1_9SPHI</name>
<keyword evidence="1" id="KW-1133">Transmembrane helix</keyword>
<accession>A0A7K1XZV1</accession>
<keyword evidence="3" id="KW-1185">Reference proteome</keyword>
<comment type="caution">
    <text evidence="2">The sequence shown here is derived from an EMBL/GenBank/DDBJ whole genome shotgun (WGS) entry which is preliminary data.</text>
</comment>
<feature type="transmembrane region" description="Helical" evidence="1">
    <location>
        <begin position="85"/>
        <end position="107"/>
    </location>
</feature>
<feature type="transmembrane region" description="Helical" evidence="1">
    <location>
        <begin position="180"/>
        <end position="198"/>
    </location>
</feature>
<reference evidence="2 3" key="1">
    <citation type="submission" date="2019-11" db="EMBL/GenBank/DDBJ databases">
        <title>Pedobacter sp. HMF7056 Genome sequencing and assembly.</title>
        <authorList>
            <person name="Kang H."/>
            <person name="Kim H."/>
            <person name="Joh K."/>
        </authorList>
    </citation>
    <scope>NUCLEOTIDE SEQUENCE [LARGE SCALE GENOMIC DNA]</scope>
    <source>
        <strain evidence="2 3">HMF7056</strain>
    </source>
</reference>
<dbReference type="RefSeq" id="WP_160907494.1">
    <property type="nucleotide sequence ID" value="NZ_WVHS01000003.1"/>
</dbReference>
<protein>
    <submittedName>
        <fullName evidence="2">Uncharacterized protein</fullName>
    </submittedName>
</protein>
<evidence type="ECO:0000256" key="1">
    <source>
        <dbReference type="SAM" id="Phobius"/>
    </source>
</evidence>
<evidence type="ECO:0000313" key="2">
    <source>
        <dbReference type="EMBL" id="MXV16503.1"/>
    </source>
</evidence>
<organism evidence="2 3">
    <name type="scientific">Hufsiella ginkgonis</name>
    <dbReference type="NCBI Taxonomy" id="2695274"/>
    <lineage>
        <taxon>Bacteria</taxon>
        <taxon>Pseudomonadati</taxon>
        <taxon>Bacteroidota</taxon>
        <taxon>Sphingobacteriia</taxon>
        <taxon>Sphingobacteriales</taxon>
        <taxon>Sphingobacteriaceae</taxon>
        <taxon>Hufsiella</taxon>
    </lineage>
</organism>
<dbReference type="EMBL" id="WVHS01000003">
    <property type="protein sequence ID" value="MXV16503.1"/>
    <property type="molecule type" value="Genomic_DNA"/>
</dbReference>
<sequence length="276" mass="31036">MNVILIKLSGFAITFVFFFLIRFLLARQRSFSDFFIGESGAYSLSRVQIVSWVYIIISFQISLLVATATLGAINKFDVLFPEEIMWLLGLSSASYLVVKGATVDMIIKQQKVQIKVRKLSDLIVGDSGLDFTRFQFLIWTLVGIFLYLSHCNFYIESLFNPENSGKLGTLLSEANPDMPSVSWSFIVLMGLSQGTYIGKKLIPEFKAAEFKEDRCIELNRQVDLLGIQIAAKQEIVQLAKPVTEAGIVHVAALKEEIVHLQSKKVALEAEVRRIKN</sequence>
<dbReference type="AlphaFoldDB" id="A0A7K1XZV1"/>
<proteinExistence type="predicted"/>